<dbReference type="Proteomes" id="UP000235786">
    <property type="component" value="Unassembled WGS sequence"/>
</dbReference>
<evidence type="ECO:0000256" key="4">
    <source>
        <dbReference type="ARBA" id="ARBA00022833"/>
    </source>
</evidence>
<evidence type="ECO:0000259" key="8">
    <source>
        <dbReference type="PROSITE" id="PS50199"/>
    </source>
</evidence>
<keyword evidence="2" id="KW-0677">Repeat</keyword>
<dbReference type="SUPFAM" id="SSF48403">
    <property type="entry name" value="Ankyrin repeat"/>
    <property type="match status" value="1"/>
</dbReference>
<dbReference type="SMART" id="SM00547">
    <property type="entry name" value="ZnF_RBZ"/>
    <property type="match status" value="1"/>
</dbReference>
<evidence type="ECO:0000313" key="9">
    <source>
        <dbReference type="EMBL" id="PMD44475.1"/>
    </source>
</evidence>
<dbReference type="InterPro" id="IPR001876">
    <property type="entry name" value="Znf_RanBP2"/>
</dbReference>
<evidence type="ECO:0000256" key="1">
    <source>
        <dbReference type="ARBA" id="ARBA00022723"/>
    </source>
</evidence>
<dbReference type="Pfam" id="PF12796">
    <property type="entry name" value="Ank_2"/>
    <property type="match status" value="1"/>
</dbReference>
<feature type="compositionally biased region" description="Basic and acidic residues" evidence="7">
    <location>
        <begin position="316"/>
        <end position="330"/>
    </location>
</feature>
<dbReference type="PROSITE" id="PS50199">
    <property type="entry name" value="ZF_RANBP2_2"/>
    <property type="match status" value="1"/>
</dbReference>
<dbReference type="PANTHER" id="PTHR24198:SF194">
    <property type="entry name" value="INVERSIN-A"/>
    <property type="match status" value="1"/>
</dbReference>
<evidence type="ECO:0000256" key="7">
    <source>
        <dbReference type="SAM" id="MobiDB-lite"/>
    </source>
</evidence>
<dbReference type="Gene3D" id="1.25.40.20">
    <property type="entry name" value="Ankyrin repeat-containing domain"/>
    <property type="match status" value="2"/>
</dbReference>
<sequence>MDVQLPARAPAQSARNPFRRARIDPCLTYTLGGEKKTITAATYRLYQAIFDRSSSGELFISEEAGLKVLQALALEDEVLADLWDEALSATYEDSPAVEPKEGFLSKNEFFIILAGLQKHLGVDEELFKERTSRHEGLSDQAKSTAGEVFKADARKTVFATSHDHVFTEKVEQGSPHQRRVSVLPFKKSPETTLDNTQMYADGFTEYSSAFYTPNPPAAARSGKSHKSEVADKCGNEKILTLQHRSENRTRSSSDWTCPACVVHNPLEMLACEACATERHFPQQIDQIDTSKEAVSSMTQTPWNHQEDSFKVVTSVSKEKENKSEAEKEMRRFSRALPEIVPLRATKHNPLPIPNAQLDTQTTKFHPPPEIYEIATSITTSASDAAARSLATALHPRKRMFIFKEFRHSTRNPENSDQAASGFSLQTLAKVLEDAAAAGNLALVASTLDLGADVNYSSRRTKQCHFALQRAALAKHEDVVGYLLRMGANRDTSASALYTAINHKATRIALILVPRADLNKMWKSTRLNDTLCYESCVSALVGIDRESRQKLLRLMMDQPSFDPESPAMTFVERIDDLSSPKSCGMTALACFTAFMNLADVEFFLWQLGETYYIPKRSNASQYRDPLCCIRTDYWQQNPTDALRMAKLLIKHGAQAGATVSIPGQRRNEYSALTAAIKGGSLEGVQVLLKHGANPESLMYIAENHHHAHLSPLSYAVLCSEPDICRALVESGASPNRANADSSSPLYYACLGGKLGLVQYFLSLNVKHNDVHECLEAAIGSNNPEVVRLLIEVGAVSTPHMWEQAMSIRHTGAGQKNYFEIIDLLLSMKTKTKIFHRASVLAAIDHKNFSGLSRVLEMRNGNLGFDFNEVFQDRRWSNISFTVKAVTLMTLSGNREVDIKRDDLYNCLAYAEEKGADDIVTLLKSYGWTSKKGCGPDCEARFGSRYDCDSKPPHSRRAPRPDMNEKEVLRVRAGH</sequence>
<gene>
    <name evidence="9" type="ORF">L207DRAFT_525804</name>
</gene>
<proteinExistence type="predicted"/>
<dbReference type="InterPro" id="IPR036770">
    <property type="entry name" value="Ankyrin_rpt-contain_sf"/>
</dbReference>
<dbReference type="EMBL" id="KZ613941">
    <property type="protein sequence ID" value="PMD44475.1"/>
    <property type="molecule type" value="Genomic_DNA"/>
</dbReference>
<dbReference type="PANTHER" id="PTHR24198">
    <property type="entry name" value="ANKYRIN REPEAT AND PROTEIN KINASE DOMAIN-CONTAINING PROTEIN"/>
    <property type="match status" value="1"/>
</dbReference>
<keyword evidence="10" id="KW-1185">Reference proteome</keyword>
<feature type="region of interest" description="Disordered" evidence="7">
    <location>
        <begin position="309"/>
        <end position="330"/>
    </location>
</feature>
<evidence type="ECO:0000313" key="10">
    <source>
        <dbReference type="Proteomes" id="UP000235786"/>
    </source>
</evidence>
<dbReference type="OrthoDB" id="539213at2759"/>
<evidence type="ECO:0000256" key="5">
    <source>
        <dbReference type="ARBA" id="ARBA00023043"/>
    </source>
</evidence>
<dbReference type="InterPro" id="IPR002110">
    <property type="entry name" value="Ankyrin_rpt"/>
</dbReference>
<dbReference type="Gene3D" id="2.30.30.380">
    <property type="entry name" value="Zn-finger domain of Sec23/24"/>
    <property type="match status" value="1"/>
</dbReference>
<dbReference type="SMART" id="SM00248">
    <property type="entry name" value="ANK"/>
    <property type="match status" value="6"/>
</dbReference>
<dbReference type="STRING" id="1149755.A0A2J6S150"/>
<keyword evidence="3 6" id="KW-0863">Zinc-finger</keyword>
<evidence type="ECO:0000256" key="3">
    <source>
        <dbReference type="ARBA" id="ARBA00022771"/>
    </source>
</evidence>
<dbReference type="AlphaFoldDB" id="A0A2J6S150"/>
<keyword evidence="4" id="KW-0862">Zinc</keyword>
<evidence type="ECO:0000256" key="2">
    <source>
        <dbReference type="ARBA" id="ARBA00022737"/>
    </source>
</evidence>
<evidence type="ECO:0000256" key="6">
    <source>
        <dbReference type="PROSITE-ProRule" id="PRU00322"/>
    </source>
</evidence>
<protein>
    <submittedName>
        <fullName evidence="9">Ankyrin</fullName>
    </submittedName>
</protein>
<accession>A0A2J6S150</accession>
<feature type="compositionally biased region" description="Basic and acidic residues" evidence="7">
    <location>
        <begin position="957"/>
        <end position="973"/>
    </location>
</feature>
<organism evidence="9 10">
    <name type="scientific">Hyaloscypha variabilis (strain UAMH 11265 / GT02V1 / F)</name>
    <name type="common">Meliniomyces variabilis</name>
    <dbReference type="NCBI Taxonomy" id="1149755"/>
    <lineage>
        <taxon>Eukaryota</taxon>
        <taxon>Fungi</taxon>
        <taxon>Dikarya</taxon>
        <taxon>Ascomycota</taxon>
        <taxon>Pezizomycotina</taxon>
        <taxon>Leotiomycetes</taxon>
        <taxon>Helotiales</taxon>
        <taxon>Hyaloscyphaceae</taxon>
        <taxon>Hyaloscypha</taxon>
        <taxon>Hyaloscypha variabilis</taxon>
    </lineage>
</organism>
<feature type="domain" description="RanBP2-type" evidence="8">
    <location>
        <begin position="250"/>
        <end position="280"/>
    </location>
</feature>
<dbReference type="GO" id="GO:0008270">
    <property type="term" value="F:zinc ion binding"/>
    <property type="evidence" value="ECO:0007669"/>
    <property type="project" value="UniProtKB-KW"/>
</dbReference>
<reference evidence="9 10" key="1">
    <citation type="submission" date="2016-04" db="EMBL/GenBank/DDBJ databases">
        <title>A degradative enzymes factory behind the ericoid mycorrhizal symbiosis.</title>
        <authorList>
            <consortium name="DOE Joint Genome Institute"/>
            <person name="Martino E."/>
            <person name="Morin E."/>
            <person name="Grelet G."/>
            <person name="Kuo A."/>
            <person name="Kohler A."/>
            <person name="Daghino S."/>
            <person name="Barry K."/>
            <person name="Choi C."/>
            <person name="Cichocki N."/>
            <person name="Clum A."/>
            <person name="Copeland A."/>
            <person name="Hainaut M."/>
            <person name="Haridas S."/>
            <person name="Labutti K."/>
            <person name="Lindquist E."/>
            <person name="Lipzen A."/>
            <person name="Khouja H.-R."/>
            <person name="Murat C."/>
            <person name="Ohm R."/>
            <person name="Olson A."/>
            <person name="Spatafora J."/>
            <person name="Veneault-Fourrey C."/>
            <person name="Henrissat B."/>
            <person name="Grigoriev I."/>
            <person name="Martin F."/>
            <person name="Perotto S."/>
        </authorList>
    </citation>
    <scope>NUCLEOTIDE SEQUENCE [LARGE SCALE GENOMIC DNA]</scope>
    <source>
        <strain evidence="9 10">F</strain>
    </source>
</reference>
<dbReference type="PROSITE" id="PS01358">
    <property type="entry name" value="ZF_RANBP2_1"/>
    <property type="match status" value="1"/>
</dbReference>
<keyword evidence="1" id="KW-0479">Metal-binding</keyword>
<keyword evidence="5" id="KW-0040">ANK repeat</keyword>
<feature type="region of interest" description="Disordered" evidence="7">
    <location>
        <begin position="946"/>
        <end position="973"/>
    </location>
</feature>
<name>A0A2J6S150_HYAVF</name>